<dbReference type="RefSeq" id="WP_008750507.1">
    <property type="nucleotide sequence ID" value="NZ_GL622296.1"/>
</dbReference>
<name>E6LLA3_9FIRM</name>
<dbReference type="InterPro" id="IPR058637">
    <property type="entry name" value="YknX-like_C"/>
</dbReference>
<feature type="coiled-coil region" evidence="1">
    <location>
        <begin position="218"/>
        <end position="245"/>
    </location>
</feature>
<dbReference type="Gene3D" id="2.40.50.100">
    <property type="match status" value="1"/>
</dbReference>
<dbReference type="GO" id="GO:0015562">
    <property type="term" value="F:efflux transmembrane transporter activity"/>
    <property type="evidence" value="ECO:0007669"/>
    <property type="project" value="TreeGrafter"/>
</dbReference>
<dbReference type="Gene3D" id="2.40.420.20">
    <property type="match status" value="1"/>
</dbReference>
<dbReference type="AlphaFoldDB" id="E6LLA3"/>
<dbReference type="eggNOG" id="COG0845">
    <property type="taxonomic scope" value="Bacteria"/>
</dbReference>
<evidence type="ECO:0000256" key="2">
    <source>
        <dbReference type="SAM" id="Phobius"/>
    </source>
</evidence>
<proteinExistence type="predicted"/>
<protein>
    <submittedName>
        <fullName evidence="4">Efflux transporter, RND family, MFP subunit</fullName>
    </submittedName>
</protein>
<comment type="caution">
    <text evidence="4">The sequence shown here is derived from an EMBL/GenBank/DDBJ whole genome shotgun (WGS) entry which is preliminary data.</text>
</comment>
<gene>
    <name evidence="4" type="ORF">HMPREF0381_0738</name>
</gene>
<dbReference type="Proteomes" id="UP000003434">
    <property type="component" value="Unassembled WGS sequence"/>
</dbReference>
<keyword evidence="1" id="KW-0175">Coiled coil</keyword>
<accession>E6LLA3</accession>
<dbReference type="PANTHER" id="PTHR30469">
    <property type="entry name" value="MULTIDRUG RESISTANCE PROTEIN MDTA"/>
    <property type="match status" value="1"/>
</dbReference>
<evidence type="ECO:0000259" key="3">
    <source>
        <dbReference type="Pfam" id="PF25989"/>
    </source>
</evidence>
<evidence type="ECO:0000313" key="4">
    <source>
        <dbReference type="EMBL" id="EFU77391.1"/>
    </source>
</evidence>
<feature type="domain" description="YknX-like C-terminal permuted SH3-like" evidence="3">
    <location>
        <begin position="378"/>
        <end position="445"/>
    </location>
</feature>
<dbReference type="Pfam" id="PF25989">
    <property type="entry name" value="YknX_C"/>
    <property type="match status" value="1"/>
</dbReference>
<evidence type="ECO:0000256" key="1">
    <source>
        <dbReference type="SAM" id="Coils"/>
    </source>
</evidence>
<sequence length="447" mass="49623">MKKNSLSKLFEGRKKYIIMLVIIAAIITAFSIKNINKAVSVEAYSINFGTLNDTYKENAVISFGKGYHILSKVNGNIKEVLVDENSAVKKGDVLVRISDRDLVYQKQLRQSNLDSYMAKKEESDIGKLMTTSPMEYINGLGSSLESARAAYEAAQTEYNAKQALYESQSISLMELESAKASFESAKSNFETASSRLDESNKYLKSLKDEGLSEKDISKKFYESTKKQLEAAIDAEKTAIAQLDMQIADCEVKSEYDGIVSSVPAKNISMAVPGQELAVVDTDNNEYRLECSVLTDVIPYLHVGDEMEAEFDLRGTKKVYKGKISEIYDFATEDKSPLGLKEYRVKLVATLNDVGEDNILKNGYGVDAIFTLYKNDNIIAVPLGAVFTENDSDYVFKIEEGRAKKTPVTVSYKSSTEAVISEGLQKDDKVIINSDEEKINDGVKVRAK</sequence>
<evidence type="ECO:0000313" key="5">
    <source>
        <dbReference type="Proteomes" id="UP000003434"/>
    </source>
</evidence>
<dbReference type="Gene3D" id="1.10.287.470">
    <property type="entry name" value="Helix hairpin bin"/>
    <property type="match status" value="1"/>
</dbReference>
<dbReference type="GO" id="GO:1990281">
    <property type="term" value="C:efflux pump complex"/>
    <property type="evidence" value="ECO:0007669"/>
    <property type="project" value="TreeGrafter"/>
</dbReference>
<reference evidence="4 5" key="1">
    <citation type="submission" date="2010-12" db="EMBL/GenBank/DDBJ databases">
        <authorList>
            <person name="Muzny D."/>
            <person name="Qin X."/>
            <person name="Deng J."/>
            <person name="Jiang H."/>
            <person name="Liu Y."/>
            <person name="Qu J."/>
            <person name="Song X.-Z."/>
            <person name="Zhang L."/>
            <person name="Thornton R."/>
            <person name="Coyle M."/>
            <person name="Francisco L."/>
            <person name="Jackson L."/>
            <person name="Javaid M."/>
            <person name="Korchina V."/>
            <person name="Kovar C."/>
            <person name="Mata R."/>
            <person name="Mathew T."/>
            <person name="Ngo R."/>
            <person name="Nguyen L."/>
            <person name="Nguyen N."/>
            <person name="Okwuonu G."/>
            <person name="Ongeri F."/>
            <person name="Pham C."/>
            <person name="Simmons D."/>
            <person name="Wilczek-Boney K."/>
            <person name="Hale W."/>
            <person name="Jakkamsetti A."/>
            <person name="Pham P."/>
            <person name="Ruth R."/>
            <person name="San Lucas F."/>
            <person name="Warren J."/>
            <person name="Zhang J."/>
            <person name="Zhao Z."/>
            <person name="Zhou C."/>
            <person name="Zhu D."/>
            <person name="Lee S."/>
            <person name="Bess C."/>
            <person name="Blankenburg K."/>
            <person name="Forbes L."/>
            <person name="Fu Q."/>
            <person name="Gubbala S."/>
            <person name="Hirani K."/>
            <person name="Jayaseelan J.C."/>
            <person name="Lara F."/>
            <person name="Munidasa M."/>
            <person name="Palculict T."/>
            <person name="Patil S."/>
            <person name="Pu L.-L."/>
            <person name="Saada N."/>
            <person name="Tang L."/>
            <person name="Weissenberger G."/>
            <person name="Zhu Y."/>
            <person name="Hemphill L."/>
            <person name="Shang Y."/>
            <person name="Youmans B."/>
            <person name="Ayvaz T."/>
            <person name="Ross M."/>
            <person name="Santibanez J."/>
            <person name="Aqrawi P."/>
            <person name="Gross S."/>
            <person name="Joshi V."/>
            <person name="Fowler G."/>
            <person name="Nazareth L."/>
            <person name="Reid J."/>
            <person name="Worley K."/>
            <person name="Petrosino J."/>
            <person name="Highlander S."/>
            <person name="Gibbs R."/>
        </authorList>
    </citation>
    <scope>NUCLEOTIDE SEQUENCE [LARGE SCALE GENOMIC DNA]</scope>
    <source>
        <strain evidence="4 5">DSM 3986</strain>
    </source>
</reference>
<dbReference type="HOGENOM" id="CLU_018816_14_5_9"/>
<keyword evidence="2" id="KW-0472">Membrane</keyword>
<keyword evidence="2" id="KW-0812">Transmembrane</keyword>
<organism evidence="4 5">
    <name type="scientific">Lachnoanaerobaculum saburreum DSM 3986</name>
    <dbReference type="NCBI Taxonomy" id="887325"/>
    <lineage>
        <taxon>Bacteria</taxon>
        <taxon>Bacillati</taxon>
        <taxon>Bacillota</taxon>
        <taxon>Clostridia</taxon>
        <taxon>Lachnospirales</taxon>
        <taxon>Lachnospiraceae</taxon>
        <taxon>Lachnoanaerobaculum</taxon>
    </lineage>
</organism>
<feature type="transmembrane region" description="Helical" evidence="2">
    <location>
        <begin position="16"/>
        <end position="32"/>
    </location>
</feature>
<keyword evidence="2" id="KW-1133">Transmembrane helix</keyword>
<dbReference type="EMBL" id="AEPW01000024">
    <property type="protein sequence ID" value="EFU77391.1"/>
    <property type="molecule type" value="Genomic_DNA"/>
</dbReference>